<dbReference type="Pfam" id="PF12804">
    <property type="entry name" value="NTP_transf_3"/>
    <property type="match status" value="1"/>
</dbReference>
<dbReference type="CDD" id="cd04182">
    <property type="entry name" value="GT_2_like_f"/>
    <property type="match status" value="1"/>
</dbReference>
<dbReference type="GO" id="GO:0016779">
    <property type="term" value="F:nucleotidyltransferase activity"/>
    <property type="evidence" value="ECO:0007669"/>
    <property type="project" value="UniProtKB-ARBA"/>
</dbReference>
<dbReference type="InterPro" id="IPR025877">
    <property type="entry name" value="MobA-like_NTP_Trfase"/>
</dbReference>
<dbReference type="PANTHER" id="PTHR43777:SF1">
    <property type="entry name" value="MOLYBDENUM COFACTOR CYTIDYLYLTRANSFERASE"/>
    <property type="match status" value="1"/>
</dbReference>
<dbReference type="SUPFAM" id="SSF53448">
    <property type="entry name" value="Nucleotide-diphospho-sugar transferases"/>
    <property type="match status" value="1"/>
</dbReference>
<dbReference type="RefSeq" id="WP_288185885.1">
    <property type="nucleotide sequence ID" value="NZ_LT608335.1"/>
</dbReference>
<evidence type="ECO:0000313" key="2">
    <source>
        <dbReference type="EMBL" id="SCM83462.1"/>
    </source>
</evidence>
<reference evidence="2" key="1">
    <citation type="submission" date="2016-08" db="EMBL/GenBank/DDBJ databases">
        <authorList>
            <person name="Seilhamer J.J."/>
        </authorList>
    </citation>
    <scope>NUCLEOTIDE SEQUENCE</scope>
    <source>
        <strain evidence="2">86</strain>
    </source>
</reference>
<feature type="domain" description="MobA-like NTP transferase" evidence="1">
    <location>
        <begin position="6"/>
        <end position="167"/>
    </location>
</feature>
<dbReference type="EMBL" id="FMJE01000007">
    <property type="protein sequence ID" value="SCM83462.1"/>
    <property type="molecule type" value="Genomic_DNA"/>
</dbReference>
<evidence type="ECO:0000259" key="1">
    <source>
        <dbReference type="Pfam" id="PF12804"/>
    </source>
</evidence>
<dbReference type="Gene3D" id="3.90.550.10">
    <property type="entry name" value="Spore Coat Polysaccharide Biosynthesis Protein SpsA, Chain A"/>
    <property type="match status" value="1"/>
</dbReference>
<gene>
    <name evidence="2" type="ORF">KL86SPO_70320</name>
</gene>
<organism evidence="2">
    <name type="scientific">uncultured Sporomusa sp</name>
    <dbReference type="NCBI Taxonomy" id="307249"/>
    <lineage>
        <taxon>Bacteria</taxon>
        <taxon>Bacillati</taxon>
        <taxon>Bacillota</taxon>
        <taxon>Negativicutes</taxon>
        <taxon>Selenomonadales</taxon>
        <taxon>Sporomusaceae</taxon>
        <taxon>Sporomusa</taxon>
        <taxon>environmental samples</taxon>
    </lineage>
</organism>
<proteinExistence type="predicted"/>
<accession>A0A212M0X9</accession>
<dbReference type="PANTHER" id="PTHR43777">
    <property type="entry name" value="MOLYBDENUM COFACTOR CYTIDYLYLTRANSFERASE"/>
    <property type="match status" value="1"/>
</dbReference>
<name>A0A212M0X9_9FIRM</name>
<sequence length="200" mass="21606">MIPVGAVILAAGTASRMGKQKLLLPLAGKPLLAHVLGTVHSLPWAASLAVIGEPKGELAELCRQYQVRSVFNANRHSGQASSLVLALQMLPPQLAGIMFFLGDQPLVSCALIEAILAKFRQAASDKAIVVPCCQGQRYSPVLFGSHWRDGLSALTGDTGGRQLMRNNPEWISEVDWPEPACFLDADTWEEYMKLKTLAEG</sequence>
<dbReference type="AlphaFoldDB" id="A0A212M0X9"/>
<protein>
    <submittedName>
        <fullName evidence="2">Molybdenum hydroxylase accessory protein, YgfJ family</fullName>
    </submittedName>
</protein>
<dbReference type="InterPro" id="IPR029044">
    <property type="entry name" value="Nucleotide-diphossugar_trans"/>
</dbReference>